<evidence type="ECO:0000256" key="1">
    <source>
        <dbReference type="SAM" id="MobiDB-lite"/>
    </source>
</evidence>
<dbReference type="Proteomes" id="UP001301769">
    <property type="component" value="Unassembled WGS sequence"/>
</dbReference>
<feature type="transmembrane region" description="Helical" evidence="2">
    <location>
        <begin position="221"/>
        <end position="242"/>
    </location>
</feature>
<feature type="compositionally biased region" description="Polar residues" evidence="1">
    <location>
        <begin position="419"/>
        <end position="430"/>
    </location>
</feature>
<sequence length="465" mass="52085">MVYNQTLTIWELPPHPLLPVNDIKDPVFVTIWLVGSFAAAFYLRILLKRSENPTWQEFGAVRYGALCLAIWYLARATDRWLRWDQRTAVKYGYALAEPMVDGLRVTSTILILWGTYTVVWKELEDQFSPKQQGIWWFAARFLLFIVTLMAIFYIILSIALSVVWLEFFNLNSIADIAGKRNDFEMAMTSFFLLFSILTLVEATVTWFHAFKIHGQVQRTRLFMWLAALFLFVRCTSEFAIVYDIFRFRATRQNVKFTSDVSYGLITMLYLAMMCVMAKVAAATFDSGGTQAKMVASDVRHYILAMLESDTNGGRTEAPPFETVLREVERNLDSVLSRGPLTGGLGTNMDSAYKEVAAVNYIEQLRTEFGSLDPNGEGNDDHSRPPSTLSVLTALLGRQSRQSVNVSSTNLNTKKAARLSPSNASAITGSTAVSRPIAPRSFRGTPSLYSHVPTASFSAAAAPTNP</sequence>
<evidence type="ECO:0000313" key="3">
    <source>
        <dbReference type="EMBL" id="KAK4207465.1"/>
    </source>
</evidence>
<dbReference type="AlphaFoldDB" id="A0AAN6XVP8"/>
<feature type="transmembrane region" description="Helical" evidence="2">
    <location>
        <begin position="262"/>
        <end position="284"/>
    </location>
</feature>
<name>A0AAN6XVP8_9PEZI</name>
<feature type="transmembrane region" description="Helical" evidence="2">
    <location>
        <begin position="27"/>
        <end position="47"/>
    </location>
</feature>
<reference evidence="3" key="1">
    <citation type="journal article" date="2023" name="Mol. Phylogenet. Evol.">
        <title>Genome-scale phylogeny and comparative genomics of the fungal order Sordariales.</title>
        <authorList>
            <person name="Hensen N."/>
            <person name="Bonometti L."/>
            <person name="Westerberg I."/>
            <person name="Brannstrom I.O."/>
            <person name="Guillou S."/>
            <person name="Cros-Aarteil S."/>
            <person name="Calhoun S."/>
            <person name="Haridas S."/>
            <person name="Kuo A."/>
            <person name="Mondo S."/>
            <person name="Pangilinan J."/>
            <person name="Riley R."/>
            <person name="LaButti K."/>
            <person name="Andreopoulos B."/>
            <person name="Lipzen A."/>
            <person name="Chen C."/>
            <person name="Yan M."/>
            <person name="Daum C."/>
            <person name="Ng V."/>
            <person name="Clum A."/>
            <person name="Steindorff A."/>
            <person name="Ohm R.A."/>
            <person name="Martin F."/>
            <person name="Silar P."/>
            <person name="Natvig D.O."/>
            <person name="Lalanne C."/>
            <person name="Gautier V."/>
            <person name="Ament-Velasquez S.L."/>
            <person name="Kruys A."/>
            <person name="Hutchinson M.I."/>
            <person name="Powell A.J."/>
            <person name="Barry K."/>
            <person name="Miller A.N."/>
            <person name="Grigoriev I.V."/>
            <person name="Debuchy R."/>
            <person name="Gladieux P."/>
            <person name="Hiltunen Thoren M."/>
            <person name="Johannesson H."/>
        </authorList>
    </citation>
    <scope>NUCLEOTIDE SEQUENCE</scope>
    <source>
        <strain evidence="3">PSN293</strain>
    </source>
</reference>
<feature type="region of interest" description="Disordered" evidence="1">
    <location>
        <begin position="401"/>
        <end position="430"/>
    </location>
</feature>
<proteinExistence type="predicted"/>
<keyword evidence="4" id="KW-1185">Reference proteome</keyword>
<keyword evidence="2" id="KW-1133">Transmembrane helix</keyword>
<accession>A0AAN6XVP8</accession>
<organism evidence="3 4">
    <name type="scientific">Rhypophila decipiens</name>
    <dbReference type="NCBI Taxonomy" id="261697"/>
    <lineage>
        <taxon>Eukaryota</taxon>
        <taxon>Fungi</taxon>
        <taxon>Dikarya</taxon>
        <taxon>Ascomycota</taxon>
        <taxon>Pezizomycotina</taxon>
        <taxon>Sordariomycetes</taxon>
        <taxon>Sordariomycetidae</taxon>
        <taxon>Sordariales</taxon>
        <taxon>Naviculisporaceae</taxon>
        <taxon>Rhypophila</taxon>
    </lineage>
</organism>
<comment type="caution">
    <text evidence="3">The sequence shown here is derived from an EMBL/GenBank/DDBJ whole genome shotgun (WGS) entry which is preliminary data.</text>
</comment>
<keyword evidence="2" id="KW-0812">Transmembrane</keyword>
<feature type="transmembrane region" description="Helical" evidence="2">
    <location>
        <begin position="185"/>
        <end position="209"/>
    </location>
</feature>
<feature type="transmembrane region" description="Helical" evidence="2">
    <location>
        <begin position="141"/>
        <end position="165"/>
    </location>
</feature>
<evidence type="ECO:0000256" key="2">
    <source>
        <dbReference type="SAM" id="Phobius"/>
    </source>
</evidence>
<protein>
    <submittedName>
        <fullName evidence="3">Uncharacterized protein</fullName>
    </submittedName>
</protein>
<keyword evidence="2" id="KW-0472">Membrane</keyword>
<feature type="transmembrane region" description="Helical" evidence="2">
    <location>
        <begin position="102"/>
        <end position="120"/>
    </location>
</feature>
<gene>
    <name evidence="3" type="ORF">QBC37DRAFT_355235</name>
</gene>
<evidence type="ECO:0000313" key="4">
    <source>
        <dbReference type="Proteomes" id="UP001301769"/>
    </source>
</evidence>
<feature type="non-terminal residue" evidence="3">
    <location>
        <position position="465"/>
    </location>
</feature>
<feature type="compositionally biased region" description="Polar residues" evidence="1">
    <location>
        <begin position="401"/>
        <end position="412"/>
    </location>
</feature>
<dbReference type="EMBL" id="MU858293">
    <property type="protein sequence ID" value="KAK4207465.1"/>
    <property type="molecule type" value="Genomic_DNA"/>
</dbReference>
<reference evidence="3" key="2">
    <citation type="submission" date="2023-05" db="EMBL/GenBank/DDBJ databases">
        <authorList>
            <consortium name="Lawrence Berkeley National Laboratory"/>
            <person name="Steindorff A."/>
            <person name="Hensen N."/>
            <person name="Bonometti L."/>
            <person name="Westerberg I."/>
            <person name="Brannstrom I.O."/>
            <person name="Guillou S."/>
            <person name="Cros-Aarteil S."/>
            <person name="Calhoun S."/>
            <person name="Haridas S."/>
            <person name="Kuo A."/>
            <person name="Mondo S."/>
            <person name="Pangilinan J."/>
            <person name="Riley R."/>
            <person name="Labutti K."/>
            <person name="Andreopoulos B."/>
            <person name="Lipzen A."/>
            <person name="Chen C."/>
            <person name="Yanf M."/>
            <person name="Daum C."/>
            <person name="Ng V."/>
            <person name="Clum A."/>
            <person name="Ohm R."/>
            <person name="Martin F."/>
            <person name="Silar P."/>
            <person name="Natvig D."/>
            <person name="Lalanne C."/>
            <person name="Gautier V."/>
            <person name="Ament-Velasquez S.L."/>
            <person name="Kruys A."/>
            <person name="Hutchinson M.I."/>
            <person name="Powell A.J."/>
            <person name="Barry K."/>
            <person name="Miller A.N."/>
            <person name="Grigoriev I.V."/>
            <person name="Debuchy R."/>
            <person name="Gladieux P."/>
            <person name="Thoren M.H."/>
            <person name="Johannesson H."/>
        </authorList>
    </citation>
    <scope>NUCLEOTIDE SEQUENCE</scope>
    <source>
        <strain evidence="3">PSN293</strain>
    </source>
</reference>
<feature type="transmembrane region" description="Helical" evidence="2">
    <location>
        <begin position="59"/>
        <end position="74"/>
    </location>
</feature>